<feature type="signal peptide" evidence="1">
    <location>
        <begin position="1"/>
        <end position="25"/>
    </location>
</feature>
<keyword evidence="3" id="KW-1185">Reference proteome</keyword>
<organism evidence="2 3">
    <name type="scientific">Streptomyces ossamyceticus</name>
    <dbReference type="NCBI Taxonomy" id="249581"/>
    <lineage>
        <taxon>Bacteria</taxon>
        <taxon>Bacillati</taxon>
        <taxon>Actinomycetota</taxon>
        <taxon>Actinomycetes</taxon>
        <taxon>Kitasatosporales</taxon>
        <taxon>Streptomycetaceae</taxon>
        <taxon>Streptomyces</taxon>
    </lineage>
</organism>
<evidence type="ECO:0000313" key="2">
    <source>
        <dbReference type="EMBL" id="MET9850124.1"/>
    </source>
</evidence>
<evidence type="ECO:0000256" key="1">
    <source>
        <dbReference type="SAM" id="SignalP"/>
    </source>
</evidence>
<dbReference type="EMBL" id="JBEXPZ010000065">
    <property type="protein sequence ID" value="MET9850124.1"/>
    <property type="molecule type" value="Genomic_DNA"/>
</dbReference>
<sequence length="84" mass="9336">MRGFFARLREVLAALLPPLFVSRLAAVDPQAVDTHEPPEPLPLPSAKPVDDLWPFEPYDNFVRPYVLSPEELYVYGVDLGGVSA</sequence>
<keyword evidence="1" id="KW-0732">Signal</keyword>
<feature type="chain" id="PRO_5045060234" evidence="1">
    <location>
        <begin position="26"/>
        <end position="84"/>
    </location>
</feature>
<protein>
    <submittedName>
        <fullName evidence="2">Uncharacterized protein</fullName>
    </submittedName>
</protein>
<dbReference type="RefSeq" id="WP_355403094.1">
    <property type="nucleotide sequence ID" value="NZ_JBEXPZ010000065.1"/>
</dbReference>
<evidence type="ECO:0000313" key="3">
    <source>
        <dbReference type="Proteomes" id="UP001550210"/>
    </source>
</evidence>
<reference evidence="2 3" key="1">
    <citation type="submission" date="2024-06" db="EMBL/GenBank/DDBJ databases">
        <title>The Natural Products Discovery Center: Release of the First 8490 Sequenced Strains for Exploring Actinobacteria Biosynthetic Diversity.</title>
        <authorList>
            <person name="Kalkreuter E."/>
            <person name="Kautsar S.A."/>
            <person name="Yang D."/>
            <person name="Bader C.D."/>
            <person name="Teijaro C.N."/>
            <person name="Fluegel L."/>
            <person name="Davis C.M."/>
            <person name="Simpson J.R."/>
            <person name="Lauterbach L."/>
            <person name="Steele A.D."/>
            <person name="Gui C."/>
            <person name="Meng S."/>
            <person name="Li G."/>
            <person name="Viehrig K."/>
            <person name="Ye F."/>
            <person name="Su P."/>
            <person name="Kiefer A.F."/>
            <person name="Nichols A."/>
            <person name="Cepeda A.J."/>
            <person name="Yan W."/>
            <person name="Fan B."/>
            <person name="Jiang Y."/>
            <person name="Adhikari A."/>
            <person name="Zheng C.-J."/>
            <person name="Schuster L."/>
            <person name="Cowan T.M."/>
            <person name="Smanski M.J."/>
            <person name="Chevrette M.G."/>
            <person name="De Carvalho L.P.S."/>
            <person name="Shen B."/>
        </authorList>
    </citation>
    <scope>NUCLEOTIDE SEQUENCE [LARGE SCALE GENOMIC DNA]</scope>
    <source>
        <strain evidence="2 3">NPDC006434</strain>
    </source>
</reference>
<name>A0ABV2V8H2_9ACTN</name>
<dbReference type="Proteomes" id="UP001550210">
    <property type="component" value="Unassembled WGS sequence"/>
</dbReference>
<accession>A0ABV2V8H2</accession>
<gene>
    <name evidence="2" type="ORF">ABZZ21_37365</name>
</gene>
<comment type="caution">
    <text evidence="2">The sequence shown here is derived from an EMBL/GenBank/DDBJ whole genome shotgun (WGS) entry which is preliminary data.</text>
</comment>
<proteinExistence type="predicted"/>